<dbReference type="AlphaFoldDB" id="A0A841FK28"/>
<organism evidence="1 2">
    <name type="scientific">Phytomonospora endophytica</name>
    <dbReference type="NCBI Taxonomy" id="714109"/>
    <lineage>
        <taxon>Bacteria</taxon>
        <taxon>Bacillati</taxon>
        <taxon>Actinomycetota</taxon>
        <taxon>Actinomycetes</taxon>
        <taxon>Micromonosporales</taxon>
        <taxon>Micromonosporaceae</taxon>
        <taxon>Phytomonospora</taxon>
    </lineage>
</organism>
<reference evidence="1 2" key="1">
    <citation type="submission" date="2020-08" db="EMBL/GenBank/DDBJ databases">
        <title>Genomic Encyclopedia of Type Strains, Phase IV (KMG-IV): sequencing the most valuable type-strain genomes for metagenomic binning, comparative biology and taxonomic classification.</title>
        <authorList>
            <person name="Goeker M."/>
        </authorList>
    </citation>
    <scope>NUCLEOTIDE SEQUENCE [LARGE SCALE GENOMIC DNA]</scope>
    <source>
        <strain evidence="1 2">YIM 65646</strain>
    </source>
</reference>
<evidence type="ECO:0000313" key="2">
    <source>
        <dbReference type="Proteomes" id="UP000548476"/>
    </source>
</evidence>
<dbReference type="Proteomes" id="UP000548476">
    <property type="component" value="Unassembled WGS sequence"/>
</dbReference>
<protein>
    <submittedName>
        <fullName evidence="1">Uncharacterized protein</fullName>
    </submittedName>
</protein>
<sequence>MIEMSSSVIDIKHGVGMAKVTLEASAVKAAVGASTLEIGAAMAKVDGPVVMLGAGAMPVLHLGDMGVGNLGAPVPITITTQTKVLA</sequence>
<comment type="caution">
    <text evidence="1">The sequence shown here is derived from an EMBL/GenBank/DDBJ whole genome shotgun (WGS) entry which is preliminary data.</text>
</comment>
<dbReference type="EMBL" id="JACHGT010000003">
    <property type="protein sequence ID" value="MBB6033497.1"/>
    <property type="molecule type" value="Genomic_DNA"/>
</dbReference>
<evidence type="ECO:0000313" key="1">
    <source>
        <dbReference type="EMBL" id="MBB6033497.1"/>
    </source>
</evidence>
<name>A0A841FK28_9ACTN</name>
<accession>A0A841FK28</accession>
<keyword evidence="2" id="KW-1185">Reference proteome</keyword>
<gene>
    <name evidence="1" type="ORF">HNR73_001347</name>
</gene>
<proteinExistence type="predicted"/>